<protein>
    <recommendedName>
        <fullName evidence="2">DUF4283 domain-containing protein</fullName>
    </recommendedName>
</protein>
<evidence type="ECO:0000313" key="3">
    <source>
        <dbReference type="EMBL" id="OIT30731.1"/>
    </source>
</evidence>
<feature type="region of interest" description="Disordered" evidence="1">
    <location>
        <begin position="1"/>
        <end position="56"/>
    </location>
</feature>
<reference evidence="3" key="1">
    <citation type="submission" date="2016-11" db="EMBL/GenBank/DDBJ databases">
        <title>The genome of Nicotiana attenuata.</title>
        <authorList>
            <person name="Xu S."/>
            <person name="Brockmoeller T."/>
            <person name="Gaquerel E."/>
            <person name="Navarro A."/>
            <person name="Kuhl H."/>
            <person name="Gase K."/>
            <person name="Ling Z."/>
            <person name="Zhou W."/>
            <person name="Kreitzer C."/>
            <person name="Stanke M."/>
            <person name="Tang H."/>
            <person name="Lyons E."/>
            <person name="Pandey P."/>
            <person name="Pandey S.P."/>
            <person name="Timmermann B."/>
            <person name="Baldwin I.T."/>
        </authorList>
    </citation>
    <scope>NUCLEOTIDE SEQUENCE [LARGE SCALE GENOMIC DNA]</scope>
    <source>
        <strain evidence="3">UT</strain>
    </source>
</reference>
<dbReference type="InterPro" id="IPR025558">
    <property type="entry name" value="DUF4283"/>
</dbReference>
<evidence type="ECO:0000259" key="2">
    <source>
        <dbReference type="Pfam" id="PF14111"/>
    </source>
</evidence>
<keyword evidence="4" id="KW-1185">Reference proteome</keyword>
<dbReference type="Gramene" id="OIT30731">
    <property type="protein sequence ID" value="OIT30731"/>
    <property type="gene ID" value="A4A49_53240"/>
</dbReference>
<dbReference type="Proteomes" id="UP000187609">
    <property type="component" value="Unassembled WGS sequence"/>
</dbReference>
<name>A0A314KMN1_NICAT</name>
<dbReference type="PANTHER" id="PTHR31286:SF164">
    <property type="entry name" value="ZINC FINGER, CCHC-TYPE"/>
    <property type="match status" value="1"/>
</dbReference>
<evidence type="ECO:0000313" key="4">
    <source>
        <dbReference type="Proteomes" id="UP000187609"/>
    </source>
</evidence>
<sequence length="209" mass="23804">MELPGGLQPARQDEQNQTKGESSHMQGNPPGNKISSPSSSPLADKQEKEKVKARHTTHNGMPAVIFKASEYYGIMADSCKFTIVGRFLRPRPQIDRIRSRFKEIIPLKGSVRIGGFDNHNVFIDLFNEDDWKTVWFRRVIEIDGMQMWLQKWSPDFKPEEDLPAAPAWVLLPGLPFHMHDWHYIKQLLSSVGTPLALDAAQGQAWLKSE</sequence>
<organism evidence="3 4">
    <name type="scientific">Nicotiana attenuata</name>
    <name type="common">Coyote tobacco</name>
    <dbReference type="NCBI Taxonomy" id="49451"/>
    <lineage>
        <taxon>Eukaryota</taxon>
        <taxon>Viridiplantae</taxon>
        <taxon>Streptophyta</taxon>
        <taxon>Embryophyta</taxon>
        <taxon>Tracheophyta</taxon>
        <taxon>Spermatophyta</taxon>
        <taxon>Magnoliopsida</taxon>
        <taxon>eudicotyledons</taxon>
        <taxon>Gunneridae</taxon>
        <taxon>Pentapetalae</taxon>
        <taxon>asterids</taxon>
        <taxon>lamiids</taxon>
        <taxon>Solanales</taxon>
        <taxon>Solanaceae</taxon>
        <taxon>Nicotianoideae</taxon>
        <taxon>Nicotianeae</taxon>
        <taxon>Nicotiana</taxon>
    </lineage>
</organism>
<comment type="caution">
    <text evidence="3">The sequence shown here is derived from an EMBL/GenBank/DDBJ whole genome shotgun (WGS) entry which is preliminary data.</text>
</comment>
<accession>A0A314KMN1</accession>
<dbReference type="PANTHER" id="PTHR31286">
    <property type="entry name" value="GLYCINE-RICH CELL WALL STRUCTURAL PROTEIN 1.8-LIKE"/>
    <property type="match status" value="1"/>
</dbReference>
<feature type="compositionally biased region" description="Polar residues" evidence="1">
    <location>
        <begin position="17"/>
        <end position="26"/>
    </location>
</feature>
<dbReference type="EMBL" id="MJEQ01001437">
    <property type="protein sequence ID" value="OIT30731.1"/>
    <property type="molecule type" value="Genomic_DNA"/>
</dbReference>
<dbReference type="AlphaFoldDB" id="A0A314KMN1"/>
<gene>
    <name evidence="3" type="ORF">A4A49_53240</name>
</gene>
<dbReference type="Pfam" id="PF14111">
    <property type="entry name" value="DUF4283"/>
    <property type="match status" value="1"/>
</dbReference>
<proteinExistence type="predicted"/>
<evidence type="ECO:0000256" key="1">
    <source>
        <dbReference type="SAM" id="MobiDB-lite"/>
    </source>
</evidence>
<feature type="domain" description="DUF4283" evidence="2">
    <location>
        <begin position="76"/>
        <end position="160"/>
    </location>
</feature>
<dbReference type="InterPro" id="IPR040256">
    <property type="entry name" value="At4g02000-like"/>
</dbReference>